<dbReference type="GO" id="GO:0009246">
    <property type="term" value="P:enterobacterial common antigen biosynthetic process"/>
    <property type="evidence" value="ECO:0007669"/>
    <property type="project" value="TreeGrafter"/>
</dbReference>
<comment type="subcellular location">
    <subcellularLocation>
        <location evidence="1">Cell membrane</location>
        <topology evidence="1">Multi-pass membrane protein</topology>
    </subcellularLocation>
</comment>
<dbReference type="InterPro" id="IPR002656">
    <property type="entry name" value="Acyl_transf_3_dom"/>
</dbReference>
<feature type="transmembrane region" description="Helical" evidence="7">
    <location>
        <begin position="159"/>
        <end position="180"/>
    </location>
</feature>
<evidence type="ECO:0000256" key="2">
    <source>
        <dbReference type="ARBA" id="ARBA00007400"/>
    </source>
</evidence>
<evidence type="ECO:0000256" key="3">
    <source>
        <dbReference type="ARBA" id="ARBA00022475"/>
    </source>
</evidence>
<feature type="transmembrane region" description="Helical" evidence="7">
    <location>
        <begin position="291"/>
        <end position="309"/>
    </location>
</feature>
<dbReference type="GO" id="GO:0016413">
    <property type="term" value="F:O-acetyltransferase activity"/>
    <property type="evidence" value="ECO:0007669"/>
    <property type="project" value="TreeGrafter"/>
</dbReference>
<keyword evidence="10" id="KW-1185">Reference proteome</keyword>
<dbReference type="PANTHER" id="PTHR40074">
    <property type="entry name" value="O-ACETYLTRANSFERASE WECH"/>
    <property type="match status" value="1"/>
</dbReference>
<dbReference type="PANTHER" id="PTHR40074:SF2">
    <property type="entry name" value="O-ACETYLTRANSFERASE WECH"/>
    <property type="match status" value="1"/>
</dbReference>
<keyword evidence="9" id="KW-0012">Acyltransferase</keyword>
<dbReference type="Proteomes" id="UP000430345">
    <property type="component" value="Unassembled WGS sequence"/>
</dbReference>
<evidence type="ECO:0000256" key="4">
    <source>
        <dbReference type="ARBA" id="ARBA00022692"/>
    </source>
</evidence>
<feature type="transmembrane region" description="Helical" evidence="7">
    <location>
        <begin position="85"/>
        <end position="109"/>
    </location>
</feature>
<feature type="transmembrane region" description="Helical" evidence="7">
    <location>
        <begin position="260"/>
        <end position="279"/>
    </location>
</feature>
<keyword evidence="6 7" id="KW-0472">Membrane</keyword>
<dbReference type="EMBL" id="WHJC01000130">
    <property type="protein sequence ID" value="MPQ43970.1"/>
    <property type="molecule type" value="Genomic_DNA"/>
</dbReference>
<name>A0A6I1MLU0_9CLOT</name>
<protein>
    <submittedName>
        <fullName evidence="9">Acyltransferase family protein</fullName>
    </submittedName>
</protein>
<dbReference type="GO" id="GO:0005886">
    <property type="term" value="C:plasma membrane"/>
    <property type="evidence" value="ECO:0007669"/>
    <property type="project" value="UniProtKB-SubCell"/>
</dbReference>
<feature type="transmembrane region" description="Helical" evidence="7">
    <location>
        <begin position="229"/>
        <end position="248"/>
    </location>
</feature>
<sequence>MYLPFNFIIINGGFFVKINNSIDIFKFIAACLVMSIHICPLASGNMMLNSMFNDTVARIAVPFFFTIAGYFLYSKMENSRGIKSYIIKLIKLYIIWSLIYFPIIFYTWIGNGTHILLDVIFYIRNVILIGAYIQLWYLPALIFSVAILFLLLKKFSLRICLLISSCLYLIGLLGDGYYGISVTLGFSKYIDKFTSFFGSTRNGLFFGMFFVCLGMYIKAHPPKNHLKTYKYLGILASLLLMIIEVYILKKSKFAHDYNMYISLIPAIYFLVLILVNANLKFKLKICLRSLSLTMYLTHMWIFLIYKKIIDIIELDVLKNSFIRYIIVLALSIVIHCLIVQFKNIYQLKNAKVTSLKLNS</sequence>
<comment type="similarity">
    <text evidence="2">Belongs to the acyltransferase 3 family.</text>
</comment>
<proteinExistence type="inferred from homology"/>
<evidence type="ECO:0000256" key="7">
    <source>
        <dbReference type="SAM" id="Phobius"/>
    </source>
</evidence>
<comment type="caution">
    <text evidence="9">The sequence shown here is derived from an EMBL/GenBank/DDBJ whole genome shotgun (WGS) entry which is preliminary data.</text>
</comment>
<evidence type="ECO:0000256" key="6">
    <source>
        <dbReference type="ARBA" id="ARBA00023136"/>
    </source>
</evidence>
<keyword evidence="3" id="KW-1003">Cell membrane</keyword>
<keyword evidence="9" id="KW-0808">Transferase</keyword>
<evidence type="ECO:0000313" key="10">
    <source>
        <dbReference type="Proteomes" id="UP000430345"/>
    </source>
</evidence>
<feature type="transmembrane region" description="Helical" evidence="7">
    <location>
        <begin position="321"/>
        <end position="341"/>
    </location>
</feature>
<feature type="transmembrane region" description="Helical" evidence="7">
    <location>
        <begin position="129"/>
        <end position="152"/>
    </location>
</feature>
<accession>A0A6I1MLU0</accession>
<dbReference type="OrthoDB" id="5808342at2"/>
<evidence type="ECO:0000259" key="8">
    <source>
        <dbReference type="Pfam" id="PF01757"/>
    </source>
</evidence>
<gene>
    <name evidence="9" type="ORF">GBZ86_09380</name>
</gene>
<feature type="domain" description="Acyltransferase 3" evidence="8">
    <location>
        <begin position="19"/>
        <end position="338"/>
    </location>
</feature>
<feature type="transmembrane region" description="Helical" evidence="7">
    <location>
        <begin position="55"/>
        <end position="73"/>
    </location>
</feature>
<dbReference type="Pfam" id="PF01757">
    <property type="entry name" value="Acyl_transf_3"/>
    <property type="match status" value="1"/>
</dbReference>
<organism evidence="9 10">
    <name type="scientific">Clostridium tarantellae</name>
    <dbReference type="NCBI Taxonomy" id="39493"/>
    <lineage>
        <taxon>Bacteria</taxon>
        <taxon>Bacillati</taxon>
        <taxon>Bacillota</taxon>
        <taxon>Clostridia</taxon>
        <taxon>Eubacteriales</taxon>
        <taxon>Clostridiaceae</taxon>
        <taxon>Clostridium</taxon>
    </lineage>
</organism>
<keyword evidence="5 7" id="KW-1133">Transmembrane helix</keyword>
<evidence type="ECO:0000256" key="5">
    <source>
        <dbReference type="ARBA" id="ARBA00022989"/>
    </source>
</evidence>
<evidence type="ECO:0000256" key="1">
    <source>
        <dbReference type="ARBA" id="ARBA00004651"/>
    </source>
</evidence>
<feature type="transmembrane region" description="Helical" evidence="7">
    <location>
        <begin position="24"/>
        <end position="43"/>
    </location>
</feature>
<reference evidence="9 10" key="1">
    <citation type="submission" date="2019-10" db="EMBL/GenBank/DDBJ databases">
        <title>The Genome Sequence of Clostridium tarantellae Isolated from Fish Brain.</title>
        <authorList>
            <person name="Bano L."/>
            <person name="Kiel M."/>
            <person name="Sales G."/>
            <person name="Doxey A.C."/>
            <person name="Mansfield M.J."/>
            <person name="Schiavone M."/>
            <person name="Rossetto O."/>
            <person name="Pirazzini M."/>
            <person name="Dobrindt U."/>
            <person name="Montecucco C."/>
        </authorList>
    </citation>
    <scope>NUCLEOTIDE SEQUENCE [LARGE SCALE GENOMIC DNA]</scope>
    <source>
        <strain evidence="9 10">DSM 3997</strain>
    </source>
</reference>
<feature type="transmembrane region" description="Helical" evidence="7">
    <location>
        <begin position="200"/>
        <end position="217"/>
    </location>
</feature>
<evidence type="ECO:0000313" key="9">
    <source>
        <dbReference type="EMBL" id="MPQ43970.1"/>
    </source>
</evidence>
<dbReference type="AlphaFoldDB" id="A0A6I1MLU0"/>
<keyword evidence="4 7" id="KW-0812">Transmembrane</keyword>